<dbReference type="EMBL" id="VSWD01000003">
    <property type="protein sequence ID" value="KAK3106088.1"/>
    <property type="molecule type" value="Genomic_DNA"/>
</dbReference>
<dbReference type="Gene3D" id="1.10.640.10">
    <property type="entry name" value="Haem peroxidase domain superfamily, animal type"/>
    <property type="match status" value="1"/>
</dbReference>
<dbReference type="PROSITE" id="PS50292">
    <property type="entry name" value="PEROXIDASE_3"/>
    <property type="match status" value="1"/>
</dbReference>
<evidence type="ECO:0000313" key="4">
    <source>
        <dbReference type="EMBL" id="KAK3106088.1"/>
    </source>
</evidence>
<dbReference type="InterPro" id="IPR019791">
    <property type="entry name" value="Haem_peroxidase_animal"/>
</dbReference>
<evidence type="ECO:0000256" key="3">
    <source>
        <dbReference type="ARBA" id="ARBA00023180"/>
    </source>
</evidence>
<dbReference type="SUPFAM" id="SSF48113">
    <property type="entry name" value="Heme-dependent peroxidases"/>
    <property type="match status" value="1"/>
</dbReference>
<keyword evidence="5" id="KW-1185">Reference proteome</keyword>
<gene>
    <name evidence="4" type="ORF">FSP39_012550</name>
</gene>
<accession>A0AA89CCP9</accession>
<dbReference type="GO" id="GO:0020037">
    <property type="term" value="F:heme binding"/>
    <property type="evidence" value="ECO:0007669"/>
    <property type="project" value="InterPro"/>
</dbReference>
<dbReference type="AlphaFoldDB" id="A0AA89CCP9"/>
<dbReference type="GO" id="GO:0005576">
    <property type="term" value="C:extracellular region"/>
    <property type="evidence" value="ECO:0007669"/>
    <property type="project" value="UniProtKB-SubCell"/>
</dbReference>
<dbReference type="PANTHER" id="PTHR11475">
    <property type="entry name" value="OXIDASE/PEROXIDASE"/>
    <property type="match status" value="1"/>
</dbReference>
<reference evidence="4" key="1">
    <citation type="submission" date="2019-08" db="EMBL/GenBank/DDBJ databases">
        <title>The improved chromosome-level genome for the pearl oyster Pinctada fucata martensii using PacBio sequencing and Hi-C.</title>
        <authorList>
            <person name="Zheng Z."/>
        </authorList>
    </citation>
    <scope>NUCLEOTIDE SEQUENCE</scope>
    <source>
        <strain evidence="4">ZZ-2019</strain>
        <tissue evidence="4">Adductor muscle</tissue>
    </source>
</reference>
<dbReference type="InterPro" id="IPR010255">
    <property type="entry name" value="Haem_peroxidase_sf"/>
</dbReference>
<keyword evidence="3" id="KW-0325">Glycoprotein</keyword>
<proteinExistence type="predicted"/>
<evidence type="ECO:0000313" key="5">
    <source>
        <dbReference type="Proteomes" id="UP001186944"/>
    </source>
</evidence>
<dbReference type="Proteomes" id="UP001186944">
    <property type="component" value="Unassembled WGS sequence"/>
</dbReference>
<organism evidence="4 5">
    <name type="scientific">Pinctada imbricata</name>
    <name type="common">Atlantic pearl-oyster</name>
    <name type="synonym">Pinctada martensii</name>
    <dbReference type="NCBI Taxonomy" id="66713"/>
    <lineage>
        <taxon>Eukaryota</taxon>
        <taxon>Metazoa</taxon>
        <taxon>Spiralia</taxon>
        <taxon>Lophotrochozoa</taxon>
        <taxon>Mollusca</taxon>
        <taxon>Bivalvia</taxon>
        <taxon>Autobranchia</taxon>
        <taxon>Pteriomorphia</taxon>
        <taxon>Pterioida</taxon>
        <taxon>Pterioidea</taxon>
        <taxon>Pteriidae</taxon>
        <taxon>Pinctada</taxon>
    </lineage>
</organism>
<dbReference type="InterPro" id="IPR037120">
    <property type="entry name" value="Haem_peroxidase_sf_animal"/>
</dbReference>
<keyword evidence="2" id="KW-0964">Secreted</keyword>
<dbReference type="GO" id="GO:0006979">
    <property type="term" value="P:response to oxidative stress"/>
    <property type="evidence" value="ECO:0007669"/>
    <property type="project" value="InterPro"/>
</dbReference>
<feature type="non-terminal residue" evidence="4">
    <location>
        <position position="1"/>
    </location>
</feature>
<protein>
    <recommendedName>
        <fullName evidence="6">Peroxidase</fullName>
    </recommendedName>
</protein>
<name>A0AA89CCP9_PINIB</name>
<dbReference type="Pfam" id="PF03098">
    <property type="entry name" value="An_peroxidase"/>
    <property type="match status" value="1"/>
</dbReference>
<dbReference type="PANTHER" id="PTHR11475:SF4">
    <property type="entry name" value="CHORION PEROXIDASE"/>
    <property type="match status" value="1"/>
</dbReference>
<sequence length="110" mass="12457">IQRGRDHGLPPYNKWRQYCGLPPAKHFKSTYGGLTNHRPDVASMLAKIYNDVDDIELYVGGVSEEHAPSSAVGPTFACIIARQFYDLKYGDRFWYEKSGIFTEGKNQISV</sequence>
<comment type="caution">
    <text evidence="4">The sequence shown here is derived from an EMBL/GenBank/DDBJ whole genome shotgun (WGS) entry which is preliminary data.</text>
</comment>
<dbReference type="GO" id="GO:0004601">
    <property type="term" value="F:peroxidase activity"/>
    <property type="evidence" value="ECO:0007669"/>
    <property type="project" value="InterPro"/>
</dbReference>
<comment type="subcellular location">
    <subcellularLocation>
        <location evidence="1">Secreted</location>
    </subcellularLocation>
</comment>
<evidence type="ECO:0000256" key="1">
    <source>
        <dbReference type="ARBA" id="ARBA00004613"/>
    </source>
</evidence>
<evidence type="ECO:0000256" key="2">
    <source>
        <dbReference type="ARBA" id="ARBA00022525"/>
    </source>
</evidence>
<evidence type="ECO:0008006" key="6">
    <source>
        <dbReference type="Google" id="ProtNLM"/>
    </source>
</evidence>